<feature type="coiled-coil region" evidence="1">
    <location>
        <begin position="101"/>
        <end position="128"/>
    </location>
</feature>
<name>A0A3B3I706_ORYLA</name>
<dbReference type="InParanoid" id="A0A3B3I706"/>
<evidence type="ECO:0000313" key="3">
    <source>
        <dbReference type="Ensembl" id="ENSORLP00000039575.1"/>
    </source>
</evidence>
<reference evidence="3 4" key="1">
    <citation type="journal article" date="2007" name="Nature">
        <title>The medaka draft genome and insights into vertebrate genome evolution.</title>
        <authorList>
            <person name="Kasahara M."/>
            <person name="Naruse K."/>
            <person name="Sasaki S."/>
            <person name="Nakatani Y."/>
            <person name="Qu W."/>
            <person name="Ahsan B."/>
            <person name="Yamada T."/>
            <person name="Nagayasu Y."/>
            <person name="Doi K."/>
            <person name="Kasai Y."/>
            <person name="Jindo T."/>
            <person name="Kobayashi D."/>
            <person name="Shimada A."/>
            <person name="Toyoda A."/>
            <person name="Kuroki Y."/>
            <person name="Fujiyama A."/>
            <person name="Sasaki T."/>
            <person name="Shimizu A."/>
            <person name="Asakawa S."/>
            <person name="Shimizu N."/>
            <person name="Hashimoto S."/>
            <person name="Yang J."/>
            <person name="Lee Y."/>
            <person name="Matsushima K."/>
            <person name="Sugano S."/>
            <person name="Sakaizumi M."/>
            <person name="Narita T."/>
            <person name="Ohishi K."/>
            <person name="Haga S."/>
            <person name="Ohta F."/>
            <person name="Nomoto H."/>
            <person name="Nogata K."/>
            <person name="Morishita T."/>
            <person name="Endo T."/>
            <person name="Shin-I T."/>
            <person name="Takeda H."/>
            <person name="Morishita S."/>
            <person name="Kohara Y."/>
        </authorList>
    </citation>
    <scope>NUCLEOTIDE SEQUENCE [LARGE SCALE GENOMIC DNA]</scope>
    <source>
        <strain evidence="3 4">Hd-rR</strain>
    </source>
</reference>
<dbReference type="Ensembl" id="ENSORLT00000035364.1">
    <property type="protein sequence ID" value="ENSORLP00000039575.1"/>
    <property type="gene ID" value="ENSORLG00000023388.1"/>
</dbReference>
<dbReference type="PANTHER" id="PTHR21301">
    <property type="entry name" value="REVERSE TRANSCRIPTASE"/>
    <property type="match status" value="1"/>
</dbReference>
<dbReference type="Proteomes" id="UP000001038">
    <property type="component" value="Chromosome 20"/>
</dbReference>
<evidence type="ECO:0000313" key="4">
    <source>
        <dbReference type="Proteomes" id="UP000001038"/>
    </source>
</evidence>
<proteinExistence type="predicted"/>
<dbReference type="GeneTree" id="ENSGT00940000154669"/>
<reference evidence="3" key="3">
    <citation type="submission" date="2025-09" db="UniProtKB">
        <authorList>
            <consortium name="Ensembl"/>
        </authorList>
    </citation>
    <scope>IDENTIFICATION</scope>
    <source>
        <strain evidence="3">Hd-rR</strain>
    </source>
</reference>
<sequence>PPPTHTHKKMMTSQKDKINGDPGEKAALRNEIAGILKTAKLPPSNITKEEMAAIHNLKNNREITILPADKGRTTVIMDTEQYEKQMNEMLQDRNTYEVLKRDPTEAKKRKLKTVLKQLQEEKKIDKQTYNHLIPTASIIPRIYGTPKIHKPGAPLRPIIDSMGSVTYNLSKFIADILKPLLGNTDYHFFTFADFSKNNIDRFVTTR</sequence>
<dbReference type="Bgee" id="ENSORLG00000023388">
    <property type="expression patterns" value="Expressed in pharyngeal gill and 10 other cell types or tissues"/>
</dbReference>
<keyword evidence="1" id="KW-0175">Coiled coil</keyword>
<keyword evidence="4" id="KW-1185">Reference proteome</keyword>
<dbReference type="PANTHER" id="PTHR21301:SF10">
    <property type="entry name" value="REVERSE TRANSCRIPTASE DOMAIN-CONTAINING PROTEIN"/>
    <property type="match status" value="1"/>
</dbReference>
<accession>A0A3B3I706</accession>
<organism evidence="3 4">
    <name type="scientific">Oryzias latipes</name>
    <name type="common">Japanese rice fish</name>
    <name type="synonym">Japanese killifish</name>
    <dbReference type="NCBI Taxonomy" id="8090"/>
    <lineage>
        <taxon>Eukaryota</taxon>
        <taxon>Metazoa</taxon>
        <taxon>Chordata</taxon>
        <taxon>Craniata</taxon>
        <taxon>Vertebrata</taxon>
        <taxon>Euteleostomi</taxon>
        <taxon>Actinopterygii</taxon>
        <taxon>Neopterygii</taxon>
        <taxon>Teleostei</taxon>
        <taxon>Neoteleostei</taxon>
        <taxon>Acanthomorphata</taxon>
        <taxon>Ovalentaria</taxon>
        <taxon>Atherinomorphae</taxon>
        <taxon>Beloniformes</taxon>
        <taxon>Adrianichthyidae</taxon>
        <taxon>Oryziinae</taxon>
        <taxon>Oryzias</taxon>
    </lineage>
</organism>
<feature type="compositionally biased region" description="Basic residues" evidence="2">
    <location>
        <begin position="1"/>
        <end position="10"/>
    </location>
</feature>
<evidence type="ECO:0000256" key="2">
    <source>
        <dbReference type="SAM" id="MobiDB-lite"/>
    </source>
</evidence>
<reference evidence="3" key="2">
    <citation type="submission" date="2025-08" db="UniProtKB">
        <authorList>
            <consortium name="Ensembl"/>
        </authorList>
    </citation>
    <scope>IDENTIFICATION</scope>
    <source>
        <strain evidence="3">Hd-rR</strain>
    </source>
</reference>
<evidence type="ECO:0000256" key="1">
    <source>
        <dbReference type="SAM" id="Coils"/>
    </source>
</evidence>
<dbReference type="AlphaFoldDB" id="A0A3B3I706"/>
<evidence type="ECO:0008006" key="5">
    <source>
        <dbReference type="Google" id="ProtNLM"/>
    </source>
</evidence>
<feature type="region of interest" description="Disordered" evidence="2">
    <location>
        <begin position="1"/>
        <end position="22"/>
    </location>
</feature>
<protein>
    <recommendedName>
        <fullName evidence="5">Reverse transcriptase domain-containing protein</fullName>
    </recommendedName>
</protein>